<evidence type="ECO:0000313" key="2">
    <source>
        <dbReference type="Proteomes" id="UP001058074"/>
    </source>
</evidence>
<name>A0ACB5RD16_9CLOT</name>
<dbReference type="Proteomes" id="UP001058074">
    <property type="component" value="Unassembled WGS sequence"/>
</dbReference>
<sequence>MNSKVEFYIMQKSYTNFARPVKLESSKEVWECPKCESVFVKRLSDLKVYFKGEKVADYY</sequence>
<evidence type="ECO:0000313" key="1">
    <source>
        <dbReference type="EMBL" id="GKX66996.1"/>
    </source>
</evidence>
<reference evidence="1" key="1">
    <citation type="journal article" date="2025" name="Int. J. Syst. Evol. Microbiol.">
        <title>Inconstantimicrobium mannanitabidum sp. nov., a novel member of the family Clostridiaceae isolated from anoxic soil under the treatment of reductive soil disinfestation.</title>
        <authorList>
            <person name="Ueki A."/>
            <person name="Tonouchi A."/>
            <person name="Honma S."/>
            <person name="Kaku N."/>
            <person name="Ueki K."/>
        </authorList>
    </citation>
    <scope>NUCLEOTIDE SEQUENCE</scope>
    <source>
        <strain evidence="1">TW13</strain>
    </source>
</reference>
<organism evidence="1 2">
    <name type="scientific">Inconstantimicrobium mannanitabidum</name>
    <dbReference type="NCBI Taxonomy" id="1604901"/>
    <lineage>
        <taxon>Bacteria</taxon>
        <taxon>Bacillati</taxon>
        <taxon>Bacillota</taxon>
        <taxon>Clostridia</taxon>
        <taxon>Eubacteriales</taxon>
        <taxon>Clostridiaceae</taxon>
        <taxon>Inconstantimicrobium</taxon>
    </lineage>
</organism>
<gene>
    <name evidence="1" type="ORF">rsdtw13_22540</name>
</gene>
<comment type="caution">
    <text evidence="1">The sequence shown here is derived from an EMBL/GenBank/DDBJ whole genome shotgun (WGS) entry which is preliminary data.</text>
</comment>
<dbReference type="EMBL" id="BROD01000001">
    <property type="protein sequence ID" value="GKX66996.1"/>
    <property type="molecule type" value="Genomic_DNA"/>
</dbReference>
<keyword evidence="2" id="KW-1185">Reference proteome</keyword>
<accession>A0ACB5RD16</accession>
<proteinExistence type="predicted"/>
<protein>
    <submittedName>
        <fullName evidence="1">Uncharacterized protein</fullName>
    </submittedName>
</protein>